<evidence type="ECO:0000256" key="2">
    <source>
        <dbReference type="ARBA" id="ARBA00022448"/>
    </source>
</evidence>
<evidence type="ECO:0000313" key="11">
    <source>
        <dbReference type="Proteomes" id="UP000265742"/>
    </source>
</evidence>
<dbReference type="CDD" id="cd06261">
    <property type="entry name" value="TM_PBP2"/>
    <property type="match status" value="1"/>
</dbReference>
<feature type="transmembrane region" description="Helical" evidence="7">
    <location>
        <begin position="229"/>
        <end position="249"/>
    </location>
</feature>
<evidence type="ECO:0000256" key="5">
    <source>
        <dbReference type="ARBA" id="ARBA00022989"/>
    </source>
</evidence>
<feature type="transmembrane region" description="Helical" evidence="7">
    <location>
        <begin position="279"/>
        <end position="303"/>
    </location>
</feature>
<feature type="transmembrane region" description="Helical" evidence="7">
    <location>
        <begin position="165"/>
        <end position="190"/>
    </location>
</feature>
<dbReference type="InterPro" id="IPR045621">
    <property type="entry name" value="BPD_transp_1_N"/>
</dbReference>
<dbReference type="OrthoDB" id="9778910at2"/>
<feature type="domain" description="ABC transmembrane type-1" evidence="9">
    <location>
        <begin position="126"/>
        <end position="356"/>
    </location>
</feature>
<sequence>MTSPRSSSALDERAETAARAARPGRRLPPLVRYVAIRLGLSLLLLVGVTIVTFVLTNLVPGDPVIAALGQRAADDPKIVEAYRAAQGLDQPLVVQYFLYLGHLLQGNLGTSIGTRNPVVQDLGYAFPATAELAVFAIVVAVVVGLVLAVVAALRRNRFSDQLIRAISVVGISVPTFWLAVAAYFLFFFVLHWTPGSGRLSPIYDAPPRVTGLFTVDALLAGQPDVAADAFAHLVLPGSVLAVYTLGLLVRFARSSILDVLNQDYVRAARAKGLSSGRVVVAYLLRGALLPILTIVGLAFGSLLSGAVLTEQVFAWGGIGQYAFRAATSLDLPSIMGVGLVVGVVYITVNFVIDLVYGFVDPRVRVG</sequence>
<dbReference type="SUPFAM" id="SSF161098">
    <property type="entry name" value="MetI-like"/>
    <property type="match status" value="1"/>
</dbReference>
<feature type="transmembrane region" description="Helical" evidence="7">
    <location>
        <begin position="132"/>
        <end position="153"/>
    </location>
</feature>
<keyword evidence="2 7" id="KW-0813">Transport</keyword>
<dbReference type="AlphaFoldDB" id="A0A3A1UA68"/>
<keyword evidence="11" id="KW-1185">Reference proteome</keyword>
<keyword evidence="5 7" id="KW-1133">Transmembrane helix</keyword>
<dbReference type="PROSITE" id="PS50928">
    <property type="entry name" value="ABC_TM1"/>
    <property type="match status" value="1"/>
</dbReference>
<evidence type="ECO:0000256" key="4">
    <source>
        <dbReference type="ARBA" id="ARBA00022692"/>
    </source>
</evidence>
<comment type="caution">
    <text evidence="10">The sequence shown here is derived from an EMBL/GenBank/DDBJ whole genome shotgun (WGS) entry which is preliminary data.</text>
</comment>
<gene>
    <name evidence="10" type="ORF">D1781_07060</name>
</gene>
<dbReference type="InterPro" id="IPR035906">
    <property type="entry name" value="MetI-like_sf"/>
</dbReference>
<evidence type="ECO:0000256" key="3">
    <source>
        <dbReference type="ARBA" id="ARBA00022475"/>
    </source>
</evidence>
<organism evidence="10 11">
    <name type="scientific">Amnibacterium setariae</name>
    <dbReference type="NCBI Taxonomy" id="2306585"/>
    <lineage>
        <taxon>Bacteria</taxon>
        <taxon>Bacillati</taxon>
        <taxon>Actinomycetota</taxon>
        <taxon>Actinomycetes</taxon>
        <taxon>Micrococcales</taxon>
        <taxon>Microbacteriaceae</taxon>
        <taxon>Amnibacterium</taxon>
    </lineage>
</organism>
<comment type="subcellular location">
    <subcellularLocation>
        <location evidence="1 7">Cell membrane</location>
        <topology evidence="1 7">Multi-pass membrane protein</topology>
    </subcellularLocation>
</comment>
<dbReference type="InterPro" id="IPR000515">
    <property type="entry name" value="MetI-like"/>
</dbReference>
<keyword evidence="4 7" id="KW-0812">Transmembrane</keyword>
<dbReference type="EMBL" id="QXTG01000001">
    <property type="protein sequence ID" value="RIX31119.1"/>
    <property type="molecule type" value="Genomic_DNA"/>
</dbReference>
<dbReference type="Pfam" id="PF00528">
    <property type="entry name" value="BPD_transp_1"/>
    <property type="match status" value="1"/>
</dbReference>
<dbReference type="PANTHER" id="PTHR43163">
    <property type="entry name" value="DIPEPTIDE TRANSPORT SYSTEM PERMEASE PROTEIN DPPB-RELATED"/>
    <property type="match status" value="1"/>
</dbReference>
<comment type="similarity">
    <text evidence="7">Belongs to the binding-protein-dependent transport system permease family.</text>
</comment>
<evidence type="ECO:0000256" key="6">
    <source>
        <dbReference type="ARBA" id="ARBA00023136"/>
    </source>
</evidence>
<protein>
    <submittedName>
        <fullName evidence="10">ABC transporter permease</fullName>
    </submittedName>
</protein>
<feature type="region of interest" description="Disordered" evidence="8">
    <location>
        <begin position="1"/>
        <end position="21"/>
    </location>
</feature>
<dbReference type="PANTHER" id="PTHR43163:SF6">
    <property type="entry name" value="DIPEPTIDE TRANSPORT SYSTEM PERMEASE PROTEIN DPPB-RELATED"/>
    <property type="match status" value="1"/>
</dbReference>
<keyword evidence="3" id="KW-1003">Cell membrane</keyword>
<dbReference type="Proteomes" id="UP000265742">
    <property type="component" value="Unassembled WGS sequence"/>
</dbReference>
<feature type="transmembrane region" description="Helical" evidence="7">
    <location>
        <begin position="34"/>
        <end position="55"/>
    </location>
</feature>
<keyword evidence="6 7" id="KW-0472">Membrane</keyword>
<reference evidence="11" key="1">
    <citation type="submission" date="2018-09" db="EMBL/GenBank/DDBJ databases">
        <authorList>
            <person name="Kim I."/>
        </authorList>
    </citation>
    <scope>NUCLEOTIDE SEQUENCE [LARGE SCALE GENOMIC DNA]</scope>
    <source>
        <strain evidence="11">DD4a</strain>
    </source>
</reference>
<evidence type="ECO:0000313" key="10">
    <source>
        <dbReference type="EMBL" id="RIX31119.1"/>
    </source>
</evidence>
<evidence type="ECO:0000259" key="9">
    <source>
        <dbReference type="PROSITE" id="PS50928"/>
    </source>
</evidence>
<proteinExistence type="inferred from homology"/>
<feature type="transmembrane region" description="Helical" evidence="7">
    <location>
        <begin position="334"/>
        <end position="359"/>
    </location>
</feature>
<dbReference type="Gene3D" id="1.10.3720.10">
    <property type="entry name" value="MetI-like"/>
    <property type="match status" value="1"/>
</dbReference>
<evidence type="ECO:0000256" key="8">
    <source>
        <dbReference type="SAM" id="MobiDB-lite"/>
    </source>
</evidence>
<dbReference type="Pfam" id="PF19300">
    <property type="entry name" value="BPD_transp_1_N"/>
    <property type="match status" value="1"/>
</dbReference>
<evidence type="ECO:0000256" key="7">
    <source>
        <dbReference type="RuleBase" id="RU363032"/>
    </source>
</evidence>
<evidence type="ECO:0000256" key="1">
    <source>
        <dbReference type="ARBA" id="ARBA00004651"/>
    </source>
</evidence>
<dbReference type="GO" id="GO:0005886">
    <property type="term" value="C:plasma membrane"/>
    <property type="evidence" value="ECO:0007669"/>
    <property type="project" value="UniProtKB-SubCell"/>
</dbReference>
<name>A0A3A1UA68_9MICO</name>
<accession>A0A3A1UA68</accession>
<dbReference type="GO" id="GO:0055085">
    <property type="term" value="P:transmembrane transport"/>
    <property type="evidence" value="ECO:0007669"/>
    <property type="project" value="InterPro"/>
</dbReference>